<feature type="non-terminal residue" evidence="9">
    <location>
        <position position="1"/>
    </location>
</feature>
<evidence type="ECO:0000256" key="4">
    <source>
        <dbReference type="ARBA" id="ARBA00022679"/>
    </source>
</evidence>
<evidence type="ECO:0000313" key="10">
    <source>
        <dbReference type="Proteomes" id="UP001328107"/>
    </source>
</evidence>
<dbReference type="GO" id="GO:0032259">
    <property type="term" value="P:methylation"/>
    <property type="evidence" value="ECO:0007669"/>
    <property type="project" value="UniProtKB-KW"/>
</dbReference>
<evidence type="ECO:0000256" key="7">
    <source>
        <dbReference type="ARBA" id="ARBA00022833"/>
    </source>
</evidence>
<dbReference type="GO" id="GO:0008168">
    <property type="term" value="F:methyltransferase activity"/>
    <property type="evidence" value="ECO:0007669"/>
    <property type="project" value="UniProtKB-KW"/>
</dbReference>
<evidence type="ECO:0000256" key="3">
    <source>
        <dbReference type="ARBA" id="ARBA00022603"/>
    </source>
</evidence>
<evidence type="ECO:0000256" key="5">
    <source>
        <dbReference type="ARBA" id="ARBA00022691"/>
    </source>
</evidence>
<evidence type="ECO:0000259" key="8">
    <source>
        <dbReference type="Pfam" id="PF00856"/>
    </source>
</evidence>
<gene>
    <name evidence="9" type="ORF">PMAYCL1PPCAC_27540</name>
</gene>
<dbReference type="Gene3D" id="2.170.270.10">
    <property type="entry name" value="SET domain"/>
    <property type="match status" value="1"/>
</dbReference>
<sequence length="70" mass="8018">TTPNLDFEMGTNPPNCNKPLTIATENMSNEGRFVNHSCNPNLECFSVMLERYGHWFTRKCLYAKRHIVAG</sequence>
<protein>
    <recommendedName>
        <fullName evidence="8">SET domain-containing protein</fullName>
    </recommendedName>
</protein>
<dbReference type="GO" id="GO:0005694">
    <property type="term" value="C:chromosome"/>
    <property type="evidence" value="ECO:0007669"/>
    <property type="project" value="UniProtKB-SubCell"/>
</dbReference>
<name>A0AAN5IAR7_9BILA</name>
<evidence type="ECO:0000313" key="9">
    <source>
        <dbReference type="EMBL" id="GMR57345.1"/>
    </source>
</evidence>
<dbReference type="SUPFAM" id="SSF82199">
    <property type="entry name" value="SET domain"/>
    <property type="match status" value="1"/>
</dbReference>
<keyword evidence="7" id="KW-0862">Zinc</keyword>
<dbReference type="InterPro" id="IPR050973">
    <property type="entry name" value="H3K9_Histone-Lys_N-MTase"/>
</dbReference>
<dbReference type="PANTHER" id="PTHR46223:SF3">
    <property type="entry name" value="HISTONE-LYSINE N-METHYLTRANSFERASE SET-23"/>
    <property type="match status" value="1"/>
</dbReference>
<feature type="non-terminal residue" evidence="9">
    <location>
        <position position="70"/>
    </location>
</feature>
<keyword evidence="3" id="KW-0489">Methyltransferase</keyword>
<comment type="caution">
    <text evidence="9">The sequence shown here is derived from an EMBL/GenBank/DDBJ whole genome shotgun (WGS) entry which is preliminary data.</text>
</comment>
<keyword evidence="2" id="KW-0158">Chromosome</keyword>
<dbReference type="GO" id="GO:0046872">
    <property type="term" value="F:metal ion binding"/>
    <property type="evidence" value="ECO:0007669"/>
    <property type="project" value="UniProtKB-KW"/>
</dbReference>
<dbReference type="Pfam" id="PF00856">
    <property type="entry name" value="SET"/>
    <property type="match status" value="1"/>
</dbReference>
<dbReference type="InterPro" id="IPR001214">
    <property type="entry name" value="SET_dom"/>
</dbReference>
<keyword evidence="10" id="KW-1185">Reference proteome</keyword>
<dbReference type="InterPro" id="IPR046341">
    <property type="entry name" value="SET_dom_sf"/>
</dbReference>
<comment type="subcellular location">
    <subcellularLocation>
        <location evidence="1">Chromosome</location>
    </subcellularLocation>
</comment>
<accession>A0AAN5IAR7</accession>
<dbReference type="Proteomes" id="UP001328107">
    <property type="component" value="Unassembled WGS sequence"/>
</dbReference>
<keyword evidence="4" id="KW-0808">Transferase</keyword>
<reference evidence="10" key="1">
    <citation type="submission" date="2022-10" db="EMBL/GenBank/DDBJ databases">
        <title>Genome assembly of Pristionchus species.</title>
        <authorList>
            <person name="Yoshida K."/>
            <person name="Sommer R.J."/>
        </authorList>
    </citation>
    <scope>NUCLEOTIDE SEQUENCE [LARGE SCALE GENOMIC DNA]</scope>
    <source>
        <strain evidence="10">RS5460</strain>
    </source>
</reference>
<dbReference type="PANTHER" id="PTHR46223">
    <property type="entry name" value="HISTONE-LYSINE N-METHYLTRANSFERASE SUV39H"/>
    <property type="match status" value="1"/>
</dbReference>
<evidence type="ECO:0000256" key="2">
    <source>
        <dbReference type="ARBA" id="ARBA00022454"/>
    </source>
</evidence>
<evidence type="ECO:0000256" key="1">
    <source>
        <dbReference type="ARBA" id="ARBA00004286"/>
    </source>
</evidence>
<keyword evidence="6" id="KW-0479">Metal-binding</keyword>
<evidence type="ECO:0000256" key="6">
    <source>
        <dbReference type="ARBA" id="ARBA00022723"/>
    </source>
</evidence>
<proteinExistence type="predicted"/>
<organism evidence="9 10">
    <name type="scientific">Pristionchus mayeri</name>
    <dbReference type="NCBI Taxonomy" id="1317129"/>
    <lineage>
        <taxon>Eukaryota</taxon>
        <taxon>Metazoa</taxon>
        <taxon>Ecdysozoa</taxon>
        <taxon>Nematoda</taxon>
        <taxon>Chromadorea</taxon>
        <taxon>Rhabditida</taxon>
        <taxon>Rhabditina</taxon>
        <taxon>Diplogasteromorpha</taxon>
        <taxon>Diplogasteroidea</taxon>
        <taxon>Neodiplogasteridae</taxon>
        <taxon>Pristionchus</taxon>
    </lineage>
</organism>
<feature type="domain" description="SET" evidence="8">
    <location>
        <begin position="22"/>
        <end position="70"/>
    </location>
</feature>
<keyword evidence="5" id="KW-0949">S-adenosyl-L-methionine</keyword>
<dbReference type="AlphaFoldDB" id="A0AAN5IAR7"/>
<dbReference type="EMBL" id="BTRK01000006">
    <property type="protein sequence ID" value="GMR57345.1"/>
    <property type="molecule type" value="Genomic_DNA"/>
</dbReference>